<dbReference type="AlphaFoldDB" id="A0A1H9E4Z6"/>
<organism evidence="3 4">
    <name type="scientific">Ignavigranum ruoffiae</name>
    <dbReference type="NCBI Taxonomy" id="89093"/>
    <lineage>
        <taxon>Bacteria</taxon>
        <taxon>Bacillati</taxon>
        <taxon>Bacillota</taxon>
        <taxon>Bacilli</taxon>
        <taxon>Lactobacillales</taxon>
        <taxon>Aerococcaceae</taxon>
        <taxon>Ignavigranum</taxon>
    </lineage>
</organism>
<name>A0A1H9E4Z6_9LACT</name>
<feature type="transmembrane region" description="Helical" evidence="2">
    <location>
        <begin position="147"/>
        <end position="168"/>
    </location>
</feature>
<proteinExistence type="predicted"/>
<dbReference type="RefSeq" id="WP_092571916.1">
    <property type="nucleotide sequence ID" value="NZ_FOEN01000006.1"/>
</dbReference>
<dbReference type="STRING" id="89093.SAMN04488558_106102"/>
<gene>
    <name evidence="3" type="ORF">SAMN04488558_106102</name>
</gene>
<evidence type="ECO:0000256" key="2">
    <source>
        <dbReference type="SAM" id="Phobius"/>
    </source>
</evidence>
<feature type="compositionally biased region" description="Basic residues" evidence="1">
    <location>
        <begin position="1"/>
        <end position="10"/>
    </location>
</feature>
<evidence type="ECO:0000313" key="4">
    <source>
        <dbReference type="Proteomes" id="UP000198833"/>
    </source>
</evidence>
<sequence>MKLFKRLRNKTAREEERQSNFSDLNPNSLERDPYSAQDNQLDEDYYEWIQDDMAEGQEKYQDFGRQELISSRQDWPDEVHQWDDADLDQAKWNSEGQTIQESEAYDAYNETNQELWPEGSAGPSRLDKYDSQQMGHRAKYSAKIDRFLNNGIIIVGILLLAVLLIAFLV</sequence>
<feature type="compositionally biased region" description="Polar residues" evidence="1">
    <location>
        <begin position="19"/>
        <end position="28"/>
    </location>
</feature>
<evidence type="ECO:0000256" key="1">
    <source>
        <dbReference type="SAM" id="MobiDB-lite"/>
    </source>
</evidence>
<keyword evidence="4" id="KW-1185">Reference proteome</keyword>
<dbReference type="Proteomes" id="UP000198833">
    <property type="component" value="Unassembled WGS sequence"/>
</dbReference>
<protein>
    <submittedName>
        <fullName evidence="3">Uncharacterized protein</fullName>
    </submittedName>
</protein>
<reference evidence="3 4" key="1">
    <citation type="submission" date="2016-10" db="EMBL/GenBank/DDBJ databases">
        <authorList>
            <person name="de Groot N.N."/>
        </authorList>
    </citation>
    <scope>NUCLEOTIDE SEQUENCE [LARGE SCALE GENOMIC DNA]</scope>
    <source>
        <strain evidence="3 4">DSM 15695</strain>
    </source>
</reference>
<keyword evidence="2" id="KW-1133">Transmembrane helix</keyword>
<accession>A0A1H9E4Z6</accession>
<keyword evidence="2" id="KW-0472">Membrane</keyword>
<keyword evidence="2" id="KW-0812">Transmembrane</keyword>
<feature type="region of interest" description="Disordered" evidence="1">
    <location>
        <begin position="1"/>
        <end position="41"/>
    </location>
</feature>
<dbReference type="EMBL" id="FOEN01000006">
    <property type="protein sequence ID" value="SEQ20816.1"/>
    <property type="molecule type" value="Genomic_DNA"/>
</dbReference>
<evidence type="ECO:0000313" key="3">
    <source>
        <dbReference type="EMBL" id="SEQ20816.1"/>
    </source>
</evidence>